<feature type="region of interest" description="Disordered" evidence="2">
    <location>
        <begin position="1"/>
        <end position="32"/>
    </location>
</feature>
<dbReference type="Pfam" id="PF05970">
    <property type="entry name" value="PIF1"/>
    <property type="match status" value="1"/>
</dbReference>
<evidence type="ECO:0000256" key="2">
    <source>
        <dbReference type="SAM" id="MobiDB-lite"/>
    </source>
</evidence>
<dbReference type="EC" id="5.6.2.3" evidence="1"/>
<dbReference type="GO" id="GO:0043139">
    <property type="term" value="F:5'-3' DNA helicase activity"/>
    <property type="evidence" value="ECO:0007669"/>
    <property type="project" value="UniProtKB-EC"/>
</dbReference>
<evidence type="ECO:0000313" key="4">
    <source>
        <dbReference type="EMBL" id="CAG8593115.1"/>
    </source>
</evidence>
<dbReference type="GO" id="GO:0005524">
    <property type="term" value="F:ATP binding"/>
    <property type="evidence" value="ECO:0007669"/>
    <property type="project" value="UniProtKB-KW"/>
</dbReference>
<dbReference type="InterPro" id="IPR027417">
    <property type="entry name" value="P-loop_NTPase"/>
</dbReference>
<feature type="domain" description="DNA helicase Pif1-like DEAD-box helicase" evidence="3">
    <location>
        <begin position="74"/>
        <end position="189"/>
    </location>
</feature>
<proteinExistence type="inferred from homology"/>
<dbReference type="Gene3D" id="3.40.50.300">
    <property type="entry name" value="P-loop containing nucleotide triphosphate hydrolases"/>
    <property type="match status" value="1"/>
</dbReference>
<dbReference type="OrthoDB" id="2404781at2759"/>
<dbReference type="EMBL" id="CAJVPZ010008013">
    <property type="protein sequence ID" value="CAG8593115.1"/>
    <property type="molecule type" value="Genomic_DNA"/>
</dbReference>
<keyword evidence="1" id="KW-0067">ATP-binding</keyword>
<accession>A0A9N9GCU2</accession>
<keyword evidence="1" id="KW-0234">DNA repair</keyword>
<dbReference type="GO" id="GO:0006281">
    <property type="term" value="P:DNA repair"/>
    <property type="evidence" value="ECO:0007669"/>
    <property type="project" value="UniProtKB-KW"/>
</dbReference>
<keyword evidence="1" id="KW-0233">DNA recombination</keyword>
<comment type="caution">
    <text evidence="4">The sequence shown here is derived from an EMBL/GenBank/DDBJ whole genome shotgun (WGS) entry which is preliminary data.</text>
</comment>
<evidence type="ECO:0000313" key="5">
    <source>
        <dbReference type="Proteomes" id="UP000789396"/>
    </source>
</evidence>
<keyword evidence="1" id="KW-0347">Helicase</keyword>
<sequence length="190" mass="21222">DNSNNKNERPNSEEMHKKCERETSPVRDEDNELNEDELILQSFVSSILPGQSEDSAINSTLVYEDLTEIDFGTLNNKQKIIYERIKSHYTSIILTQIAELLQIIIMGTAGTGKSYLIRAIQGMLREVAKNNNINDDILLLLAPTGSTIHSALSIPITGTNYDLEGNGLKTLQNKLQKIHYSIIDVMSMVG</sequence>
<comment type="catalytic activity">
    <reaction evidence="1">
        <text>ATP + H2O = ADP + phosphate + H(+)</text>
        <dbReference type="Rhea" id="RHEA:13065"/>
        <dbReference type="ChEBI" id="CHEBI:15377"/>
        <dbReference type="ChEBI" id="CHEBI:15378"/>
        <dbReference type="ChEBI" id="CHEBI:30616"/>
        <dbReference type="ChEBI" id="CHEBI:43474"/>
        <dbReference type="ChEBI" id="CHEBI:456216"/>
        <dbReference type="EC" id="5.6.2.3"/>
    </reaction>
</comment>
<feature type="non-terminal residue" evidence="4">
    <location>
        <position position="1"/>
    </location>
</feature>
<reference evidence="4" key="1">
    <citation type="submission" date="2021-06" db="EMBL/GenBank/DDBJ databases">
        <authorList>
            <person name="Kallberg Y."/>
            <person name="Tangrot J."/>
            <person name="Rosling A."/>
        </authorList>
    </citation>
    <scope>NUCLEOTIDE SEQUENCE</scope>
    <source>
        <strain evidence="4">IN212</strain>
    </source>
</reference>
<dbReference type="GO" id="GO:0016787">
    <property type="term" value="F:hydrolase activity"/>
    <property type="evidence" value="ECO:0007669"/>
    <property type="project" value="UniProtKB-KW"/>
</dbReference>
<evidence type="ECO:0000259" key="3">
    <source>
        <dbReference type="Pfam" id="PF05970"/>
    </source>
</evidence>
<comment type="cofactor">
    <cofactor evidence="1">
        <name>Mg(2+)</name>
        <dbReference type="ChEBI" id="CHEBI:18420"/>
    </cofactor>
</comment>
<dbReference type="GO" id="GO:0000723">
    <property type="term" value="P:telomere maintenance"/>
    <property type="evidence" value="ECO:0007669"/>
    <property type="project" value="InterPro"/>
</dbReference>
<keyword evidence="1" id="KW-0227">DNA damage</keyword>
<dbReference type="InterPro" id="IPR010285">
    <property type="entry name" value="DNA_helicase_pif1-like_DEAD"/>
</dbReference>
<dbReference type="PANTHER" id="PTHR47642">
    <property type="entry name" value="ATP-DEPENDENT DNA HELICASE"/>
    <property type="match status" value="1"/>
</dbReference>
<dbReference type="SUPFAM" id="SSF52540">
    <property type="entry name" value="P-loop containing nucleoside triphosphate hydrolases"/>
    <property type="match status" value="1"/>
</dbReference>
<evidence type="ECO:0000256" key="1">
    <source>
        <dbReference type="RuleBase" id="RU363044"/>
    </source>
</evidence>
<dbReference type="InterPro" id="IPR051055">
    <property type="entry name" value="PIF1_helicase"/>
</dbReference>
<comment type="similarity">
    <text evidence="1">Belongs to the helicase family.</text>
</comment>
<organism evidence="4 5">
    <name type="scientific">Racocetra fulgida</name>
    <dbReference type="NCBI Taxonomy" id="60492"/>
    <lineage>
        <taxon>Eukaryota</taxon>
        <taxon>Fungi</taxon>
        <taxon>Fungi incertae sedis</taxon>
        <taxon>Mucoromycota</taxon>
        <taxon>Glomeromycotina</taxon>
        <taxon>Glomeromycetes</taxon>
        <taxon>Diversisporales</taxon>
        <taxon>Gigasporaceae</taxon>
        <taxon>Racocetra</taxon>
    </lineage>
</organism>
<dbReference type="GO" id="GO:0006310">
    <property type="term" value="P:DNA recombination"/>
    <property type="evidence" value="ECO:0007669"/>
    <property type="project" value="UniProtKB-KW"/>
</dbReference>
<dbReference type="AlphaFoldDB" id="A0A9N9GCU2"/>
<keyword evidence="1" id="KW-0547">Nucleotide-binding</keyword>
<feature type="compositionally biased region" description="Basic and acidic residues" evidence="2">
    <location>
        <begin position="1"/>
        <end position="28"/>
    </location>
</feature>
<keyword evidence="1" id="KW-0378">Hydrolase</keyword>
<dbReference type="Proteomes" id="UP000789396">
    <property type="component" value="Unassembled WGS sequence"/>
</dbReference>
<gene>
    <name evidence="4" type="ORF">RFULGI_LOCUS6310</name>
</gene>
<protein>
    <recommendedName>
        <fullName evidence="1">ATP-dependent DNA helicase</fullName>
        <ecNumber evidence="1">5.6.2.3</ecNumber>
    </recommendedName>
</protein>
<name>A0A9N9GCU2_9GLOM</name>
<keyword evidence="5" id="KW-1185">Reference proteome</keyword>